<accession>W8B7D4</accession>
<keyword evidence="1" id="KW-0175">Coiled coil</keyword>
<organism evidence="3">
    <name type="scientific">Ceratitis capitata</name>
    <name type="common">Mediterranean fruit fly</name>
    <name type="synonym">Tephritis capitata</name>
    <dbReference type="NCBI Taxonomy" id="7213"/>
    <lineage>
        <taxon>Eukaryota</taxon>
        <taxon>Metazoa</taxon>
        <taxon>Ecdysozoa</taxon>
        <taxon>Arthropoda</taxon>
        <taxon>Hexapoda</taxon>
        <taxon>Insecta</taxon>
        <taxon>Pterygota</taxon>
        <taxon>Neoptera</taxon>
        <taxon>Endopterygota</taxon>
        <taxon>Diptera</taxon>
        <taxon>Brachycera</taxon>
        <taxon>Muscomorpha</taxon>
        <taxon>Tephritoidea</taxon>
        <taxon>Tephritidae</taxon>
        <taxon>Ceratitis</taxon>
        <taxon>Ceratitis</taxon>
    </lineage>
</organism>
<feature type="compositionally biased region" description="Low complexity" evidence="2">
    <location>
        <begin position="60"/>
        <end position="91"/>
    </location>
</feature>
<dbReference type="AlphaFoldDB" id="W8B7D4"/>
<feature type="compositionally biased region" description="Polar residues" evidence="2">
    <location>
        <begin position="144"/>
        <end position="164"/>
    </location>
</feature>
<feature type="coiled-coil region" evidence="1">
    <location>
        <begin position="267"/>
        <end position="308"/>
    </location>
</feature>
<reference evidence="3" key="1">
    <citation type="submission" date="2013-07" db="EMBL/GenBank/DDBJ databases">
        <authorList>
            <person name="Geib S."/>
        </authorList>
    </citation>
    <scope>NUCLEOTIDE SEQUENCE</scope>
</reference>
<evidence type="ECO:0000256" key="1">
    <source>
        <dbReference type="SAM" id="Coils"/>
    </source>
</evidence>
<evidence type="ECO:0000313" key="3">
    <source>
        <dbReference type="EMBL" id="JAB89151.1"/>
    </source>
</evidence>
<name>W8B7D4_CERCA</name>
<evidence type="ECO:0000256" key="2">
    <source>
        <dbReference type="SAM" id="MobiDB-lite"/>
    </source>
</evidence>
<reference evidence="3" key="2">
    <citation type="journal article" date="2014" name="BMC Genomics">
        <title>A genomic perspective to assessing quality of mass-reared SIT flies used in Mediterranean fruit fly (Ceratitis capitata) eradication in California.</title>
        <authorList>
            <person name="Calla B."/>
            <person name="Hall B."/>
            <person name="Hou S."/>
            <person name="Geib S.M."/>
        </authorList>
    </citation>
    <scope>NUCLEOTIDE SEQUENCE</scope>
</reference>
<dbReference type="EMBL" id="GAMC01017404">
    <property type="protein sequence ID" value="JAB89151.1"/>
    <property type="molecule type" value="mRNA"/>
</dbReference>
<proteinExistence type="evidence at transcript level"/>
<feature type="compositionally biased region" description="Basic residues" evidence="2">
    <location>
        <begin position="169"/>
        <end position="188"/>
    </location>
</feature>
<feature type="region of interest" description="Disordered" evidence="2">
    <location>
        <begin position="1"/>
        <end position="94"/>
    </location>
</feature>
<sequence length="331" mass="35879">MAENQTATEDSGQQSQHQQQAQQQQQQPQSPQQDQPPPSALASPTTPPQENNSASSPEDTQTVVVPNTNHHTHNLNHNLSNNQQHSNQVHPEQQGHPLTIMDHHQFSDMFKSSSIAAQRRNTIQSHAPIRAASTTSIKKPPLTKMTSLTNANAGSGGAKSTTNSTDKHHQSHHYHPHSAHHSSFHHHNANSSSSMNHHHHHSASTGGSGGGGGIGMISGGSGCDSTSNSIVRYNNDLNIFGSSESVGVMATPTGPQPSLAPQIAAAVNTVKINVEELLRENRALREKLKEVTADRDHLLCEVSNLRLELDMSALKQLPEQRYVSTSFTYFN</sequence>
<dbReference type="OrthoDB" id="8961796at2759"/>
<protein>
    <submittedName>
        <fullName evidence="3">Uncharacterized protein</fullName>
    </submittedName>
</protein>
<feature type="compositionally biased region" description="Polar residues" evidence="2">
    <location>
        <begin position="50"/>
        <end position="59"/>
    </location>
</feature>
<feature type="compositionally biased region" description="Low complexity" evidence="2">
    <location>
        <begin position="13"/>
        <end position="33"/>
    </location>
</feature>
<feature type="compositionally biased region" description="Polar residues" evidence="2">
    <location>
        <begin position="1"/>
        <end position="12"/>
    </location>
</feature>
<feature type="region of interest" description="Disordered" evidence="2">
    <location>
        <begin position="122"/>
        <end position="213"/>
    </location>
</feature>